<dbReference type="Proteomes" id="UP001239167">
    <property type="component" value="Unassembled WGS sequence"/>
</dbReference>
<comment type="caution">
    <text evidence="6">The sequence shown here is derived from an EMBL/GenBank/DDBJ whole genome shotgun (WGS) entry which is preliminary data.</text>
</comment>
<protein>
    <submittedName>
        <fullName evidence="6">Stage V sporulation protein D (Sporulation-specific penicillin-binding protein)</fullName>
    </submittedName>
</protein>
<accession>A0ABT9Y7U0</accession>
<dbReference type="Gene3D" id="3.30.450.330">
    <property type="match status" value="1"/>
</dbReference>
<evidence type="ECO:0000256" key="3">
    <source>
        <dbReference type="ARBA" id="ARBA00023136"/>
    </source>
</evidence>
<dbReference type="PANTHER" id="PTHR30627:SF1">
    <property type="entry name" value="PEPTIDOGLYCAN D,D-TRANSPEPTIDASE FTSI"/>
    <property type="match status" value="1"/>
</dbReference>
<evidence type="ECO:0000313" key="7">
    <source>
        <dbReference type="Proteomes" id="UP001239167"/>
    </source>
</evidence>
<organism evidence="6 7">
    <name type="scientific">Pectinatus haikarae</name>
    <dbReference type="NCBI Taxonomy" id="349096"/>
    <lineage>
        <taxon>Bacteria</taxon>
        <taxon>Bacillati</taxon>
        <taxon>Bacillota</taxon>
        <taxon>Negativicutes</taxon>
        <taxon>Selenomonadales</taxon>
        <taxon>Selenomonadaceae</taxon>
        <taxon>Pectinatus</taxon>
    </lineage>
</organism>
<name>A0ABT9Y7U0_9FIRM</name>
<gene>
    <name evidence="6" type="ORF">J2S01_001266</name>
</gene>
<comment type="similarity">
    <text evidence="2">Belongs to the transpeptidase family.</text>
</comment>
<dbReference type="Gene3D" id="3.90.1310.10">
    <property type="entry name" value="Penicillin-binding protein 2a (Domain 2)"/>
    <property type="match status" value="1"/>
</dbReference>
<evidence type="ECO:0000256" key="1">
    <source>
        <dbReference type="ARBA" id="ARBA00004370"/>
    </source>
</evidence>
<dbReference type="PANTHER" id="PTHR30627">
    <property type="entry name" value="PEPTIDOGLYCAN D,D-TRANSPEPTIDASE"/>
    <property type="match status" value="1"/>
</dbReference>
<dbReference type="Pfam" id="PF03793">
    <property type="entry name" value="PASTA"/>
    <property type="match status" value="1"/>
</dbReference>
<comment type="subcellular location">
    <subcellularLocation>
        <location evidence="1">Membrane</location>
    </subcellularLocation>
</comment>
<keyword evidence="7" id="KW-1185">Reference proteome</keyword>
<dbReference type="InterPro" id="IPR012338">
    <property type="entry name" value="Beta-lactam/transpept-like"/>
</dbReference>
<dbReference type="Pfam" id="PF03717">
    <property type="entry name" value="PBP_dimer"/>
    <property type="match status" value="1"/>
</dbReference>
<dbReference type="InterPro" id="IPR036138">
    <property type="entry name" value="PBP_dimer_sf"/>
</dbReference>
<reference evidence="6 7" key="1">
    <citation type="submission" date="2023-07" db="EMBL/GenBank/DDBJ databases">
        <title>Genomic Encyclopedia of Type Strains, Phase IV (KMG-IV): sequencing the most valuable type-strain genomes for metagenomic binning, comparative biology and taxonomic classification.</title>
        <authorList>
            <person name="Goeker M."/>
        </authorList>
    </citation>
    <scope>NUCLEOTIDE SEQUENCE [LARGE SCALE GENOMIC DNA]</scope>
    <source>
        <strain evidence="6 7">DSM 16980</strain>
    </source>
</reference>
<dbReference type="Gene3D" id="3.30.10.20">
    <property type="match status" value="1"/>
</dbReference>
<keyword evidence="3 4" id="KW-0472">Membrane</keyword>
<sequence length="665" mass="72073">MPKYSNADNRPSPRQAQSRIILIVVSLILAFVLLSLRYIWVQTILHPELLARVQYQAEDQYTVHLPRGSIYDRNNHELAVSNMTKSLYVDPNHVDDPQTLANDLAPLINMPAADILKKISIGGGFVWLKRQMEPAESDAAAKLIKEKSYGTCLGFREESKRYYPNKMLAANVLGFVGTDDKGLDGIEQSMDKVIQGQAVNTALFTDTLARPILDSVLSNVEPQGNSRKSVELTIDSTIQYITEQALDKAMAEYAPAAATAVVMDPKTAEILAMASRPSYDPNNFAAYSSASWKNKAVSFVYEPGSTFKAIVAAAALQEKIVGPNDIFVDPGYLMIDGRRIQNWSEGSFGTVSFTKIIEESINTGFVHIGLGLGGDRLMEYARKFGFGKKTGVELPGEEQGILFDPKDMSQINIATTSIGQSIAVTPLQMVTAMSAIANKGVLMKPHIIKKISNPDESVYEETKPQEVRRAIDVQTDQVLTSLLEKVVSEGGGSKASVSGYRIAGKTGTAQKLDTVNGGYLSGRYIASFCGFAPVEDPQFVVLVILDDPHKVNYYGGQIAAPIAHDIFSAIFRYLHIEPSVPIKDDNAAVSAPKMQTSQQTSAANIPKGMTAVPDLSGKTIRDATQILKNLQLDITIIGSGTAASQSPASGTPVAPHTKITVHFSP</sequence>
<dbReference type="SMART" id="SM00740">
    <property type="entry name" value="PASTA"/>
    <property type="match status" value="1"/>
</dbReference>
<dbReference type="InterPro" id="IPR005543">
    <property type="entry name" value="PASTA_dom"/>
</dbReference>
<dbReference type="PROSITE" id="PS51178">
    <property type="entry name" value="PASTA"/>
    <property type="match status" value="1"/>
</dbReference>
<proteinExistence type="inferred from homology"/>
<feature type="domain" description="PASTA" evidence="5">
    <location>
        <begin position="604"/>
        <end position="665"/>
    </location>
</feature>
<keyword evidence="4" id="KW-0812">Transmembrane</keyword>
<dbReference type="SUPFAM" id="SSF54184">
    <property type="entry name" value="Penicillin-binding protein 2x (pbp-2x), c-terminal domain"/>
    <property type="match status" value="1"/>
</dbReference>
<dbReference type="SUPFAM" id="SSF56519">
    <property type="entry name" value="Penicillin binding protein dimerisation domain"/>
    <property type="match status" value="1"/>
</dbReference>
<dbReference type="Pfam" id="PF00905">
    <property type="entry name" value="Transpeptidase"/>
    <property type="match status" value="1"/>
</dbReference>
<keyword evidence="4" id="KW-1133">Transmembrane helix</keyword>
<dbReference type="CDD" id="cd06575">
    <property type="entry name" value="PASTA_Pbp2x-like_2"/>
    <property type="match status" value="1"/>
</dbReference>
<dbReference type="SUPFAM" id="SSF56601">
    <property type="entry name" value="beta-lactamase/transpeptidase-like"/>
    <property type="match status" value="1"/>
</dbReference>
<dbReference type="InterPro" id="IPR005311">
    <property type="entry name" value="PBP_dimer"/>
</dbReference>
<evidence type="ECO:0000259" key="5">
    <source>
        <dbReference type="PROSITE" id="PS51178"/>
    </source>
</evidence>
<dbReference type="InterPro" id="IPR001460">
    <property type="entry name" value="PCN-bd_Tpept"/>
</dbReference>
<dbReference type="InterPro" id="IPR050515">
    <property type="entry name" value="Beta-lactam/transpept"/>
</dbReference>
<dbReference type="Gene3D" id="3.40.710.10">
    <property type="entry name" value="DD-peptidase/beta-lactamase superfamily"/>
    <property type="match status" value="1"/>
</dbReference>
<evidence type="ECO:0000256" key="2">
    <source>
        <dbReference type="ARBA" id="ARBA00007171"/>
    </source>
</evidence>
<evidence type="ECO:0000256" key="4">
    <source>
        <dbReference type="SAM" id="Phobius"/>
    </source>
</evidence>
<feature type="transmembrane region" description="Helical" evidence="4">
    <location>
        <begin position="20"/>
        <end position="40"/>
    </location>
</feature>
<evidence type="ECO:0000313" key="6">
    <source>
        <dbReference type="EMBL" id="MDQ0203550.1"/>
    </source>
</evidence>
<dbReference type="EMBL" id="JAUSUE010000007">
    <property type="protein sequence ID" value="MDQ0203550.1"/>
    <property type="molecule type" value="Genomic_DNA"/>
</dbReference>